<reference evidence="1" key="1">
    <citation type="journal article" date="2021" name="Front. Microbiol.">
        <title>Comprehensive Comparative Genomics and Phenotyping of Methylobacterium Species.</title>
        <authorList>
            <person name="Alessa O."/>
            <person name="Ogura Y."/>
            <person name="Fujitani Y."/>
            <person name="Takami H."/>
            <person name="Hayashi T."/>
            <person name="Sahin N."/>
            <person name="Tani A."/>
        </authorList>
    </citation>
    <scope>NUCLEOTIDE SEQUENCE</scope>
    <source>
        <strain evidence="1">DSM 17168</strain>
    </source>
</reference>
<evidence type="ECO:0000313" key="2">
    <source>
        <dbReference type="Proteomes" id="UP001055153"/>
    </source>
</evidence>
<sequence>MSLRACLFLGLLTGLLGVGLRLALPVTPVDASYRDVLAFYRALGERWEGRP</sequence>
<organism evidence="1 2">
    <name type="scientific">Methylobacterium isbiliense</name>
    <dbReference type="NCBI Taxonomy" id="315478"/>
    <lineage>
        <taxon>Bacteria</taxon>
        <taxon>Pseudomonadati</taxon>
        <taxon>Pseudomonadota</taxon>
        <taxon>Alphaproteobacteria</taxon>
        <taxon>Hyphomicrobiales</taxon>
        <taxon>Methylobacteriaceae</taxon>
        <taxon>Methylobacterium</taxon>
    </lineage>
</organism>
<dbReference type="EMBL" id="BPQQ01000065">
    <property type="protein sequence ID" value="GJE02936.1"/>
    <property type="molecule type" value="Genomic_DNA"/>
</dbReference>
<proteinExistence type="predicted"/>
<evidence type="ECO:0000313" key="1">
    <source>
        <dbReference type="EMBL" id="GJE02936.1"/>
    </source>
</evidence>
<dbReference type="Proteomes" id="UP001055153">
    <property type="component" value="Unassembled WGS sequence"/>
</dbReference>
<accession>A0ABQ4SI93</accession>
<protein>
    <submittedName>
        <fullName evidence="1">Uncharacterized protein</fullName>
    </submittedName>
</protein>
<comment type="caution">
    <text evidence="1">The sequence shown here is derived from an EMBL/GenBank/DDBJ whole genome shotgun (WGS) entry which is preliminary data.</text>
</comment>
<reference evidence="1" key="2">
    <citation type="submission" date="2021-08" db="EMBL/GenBank/DDBJ databases">
        <authorList>
            <person name="Tani A."/>
            <person name="Ola A."/>
            <person name="Ogura Y."/>
            <person name="Katsura K."/>
            <person name="Hayashi T."/>
        </authorList>
    </citation>
    <scope>NUCLEOTIDE SEQUENCE</scope>
    <source>
        <strain evidence="1">DSM 17168</strain>
    </source>
</reference>
<keyword evidence="2" id="KW-1185">Reference proteome</keyword>
<gene>
    <name evidence="1" type="ORF">GMJLKIPL_4886</name>
</gene>
<name>A0ABQ4SI93_9HYPH</name>
<dbReference type="RefSeq" id="WP_238240242.1">
    <property type="nucleotide sequence ID" value="NZ_BPQQ01000065.1"/>
</dbReference>